<keyword evidence="2" id="KW-1185">Reference proteome</keyword>
<evidence type="ECO:0000313" key="2">
    <source>
        <dbReference type="Proteomes" id="UP001163603"/>
    </source>
</evidence>
<comment type="caution">
    <text evidence="1">The sequence shown here is derived from an EMBL/GenBank/DDBJ whole genome shotgun (WGS) entry which is preliminary data.</text>
</comment>
<sequence length="83" mass="9800">MNLRLWKLYQRHLVNLQADSKASDQDHDTVRMQDGERDGCKNAMEILELQFEERVGKLERTLAQLKAARFALKWTCFYPLTSE</sequence>
<proteinExistence type="predicted"/>
<accession>A0ACC0Z6A6</accession>
<organism evidence="1 2">
    <name type="scientific">Pistacia integerrima</name>
    <dbReference type="NCBI Taxonomy" id="434235"/>
    <lineage>
        <taxon>Eukaryota</taxon>
        <taxon>Viridiplantae</taxon>
        <taxon>Streptophyta</taxon>
        <taxon>Embryophyta</taxon>
        <taxon>Tracheophyta</taxon>
        <taxon>Spermatophyta</taxon>
        <taxon>Magnoliopsida</taxon>
        <taxon>eudicotyledons</taxon>
        <taxon>Gunneridae</taxon>
        <taxon>Pentapetalae</taxon>
        <taxon>rosids</taxon>
        <taxon>malvids</taxon>
        <taxon>Sapindales</taxon>
        <taxon>Anacardiaceae</taxon>
        <taxon>Pistacia</taxon>
    </lineage>
</organism>
<protein>
    <submittedName>
        <fullName evidence="1">Uncharacterized protein</fullName>
    </submittedName>
</protein>
<dbReference type="Proteomes" id="UP001163603">
    <property type="component" value="Chromosome 3"/>
</dbReference>
<name>A0ACC0Z6A6_9ROSI</name>
<dbReference type="EMBL" id="CM047738">
    <property type="protein sequence ID" value="KAJ0046469.1"/>
    <property type="molecule type" value="Genomic_DNA"/>
</dbReference>
<gene>
    <name evidence="1" type="ORF">Pint_04179</name>
</gene>
<reference evidence="2" key="1">
    <citation type="journal article" date="2023" name="G3 (Bethesda)">
        <title>Genome assembly and association tests identify interacting loci associated with vigor, precocity, and sex in interspecific pistachio rootstocks.</title>
        <authorList>
            <person name="Palmer W."/>
            <person name="Jacygrad E."/>
            <person name="Sagayaradj S."/>
            <person name="Cavanaugh K."/>
            <person name="Han R."/>
            <person name="Bertier L."/>
            <person name="Beede B."/>
            <person name="Kafkas S."/>
            <person name="Golino D."/>
            <person name="Preece J."/>
            <person name="Michelmore R."/>
        </authorList>
    </citation>
    <scope>NUCLEOTIDE SEQUENCE [LARGE SCALE GENOMIC DNA]</scope>
</reference>
<evidence type="ECO:0000313" key="1">
    <source>
        <dbReference type="EMBL" id="KAJ0046469.1"/>
    </source>
</evidence>